<dbReference type="Proteomes" id="UP000183257">
    <property type="component" value="Unassembled WGS sequence"/>
</dbReference>
<accession>A0A1K1QKS4</accession>
<dbReference type="STRING" id="76595.SAMN05660313_02735"/>
<dbReference type="EMBL" id="FPIY01000004">
    <property type="protein sequence ID" value="SFW60381.1"/>
    <property type="molecule type" value="Genomic_DNA"/>
</dbReference>
<feature type="signal peptide" evidence="1">
    <location>
        <begin position="1"/>
        <end position="32"/>
    </location>
</feature>
<gene>
    <name evidence="2" type="ORF">SAMN05660313_02735</name>
</gene>
<dbReference type="OrthoDB" id="9791139at2"/>
<sequence length="264" mass="31518">MSIYFKQIKNRLPNVVLAITLLLFFNSCTSKDDNNDWTKDNLKGEVTSFTEKSYEFINDAKEEYPYKNIQKNYDEKGYMLEENNYKLDGSLDYQFINRYTDDGRLIDKKNIYANGHVSYKWIYEYDEQGNVIKHSIFNSNDELTLYRLLVNDENGNRVESKERYVHNPEGVISRKTYEYDEDGNNIQVNIFSPANGELTLYHIFAYDDKGNPIIENIYNADDELDTEWRYDYVYDDEDNWIKKTEYEVGQPPKTTTTREYVYYD</sequence>
<evidence type="ECO:0000256" key="1">
    <source>
        <dbReference type="SAM" id="SignalP"/>
    </source>
</evidence>
<evidence type="ECO:0000313" key="3">
    <source>
        <dbReference type="Proteomes" id="UP000183257"/>
    </source>
</evidence>
<feature type="chain" id="PRO_5012679030" description="YD repeat-containing protein" evidence="1">
    <location>
        <begin position="33"/>
        <end position="264"/>
    </location>
</feature>
<protein>
    <recommendedName>
        <fullName evidence="4">YD repeat-containing protein</fullName>
    </recommendedName>
</protein>
<name>A0A1K1QKS4_9FLAO</name>
<keyword evidence="1" id="KW-0732">Signal</keyword>
<evidence type="ECO:0008006" key="4">
    <source>
        <dbReference type="Google" id="ProtNLM"/>
    </source>
</evidence>
<dbReference type="RefSeq" id="WP_072304365.1">
    <property type="nucleotide sequence ID" value="NZ_FPIY01000004.1"/>
</dbReference>
<dbReference type="AlphaFoldDB" id="A0A1K1QKS4"/>
<reference evidence="3" key="1">
    <citation type="submission" date="2016-11" db="EMBL/GenBank/DDBJ databases">
        <authorList>
            <person name="Varghese N."/>
            <person name="Submissions S."/>
        </authorList>
    </citation>
    <scope>NUCLEOTIDE SEQUENCE [LARGE SCALE GENOMIC DNA]</scope>
    <source>
        <strain evidence="3">DSM 24786</strain>
    </source>
</reference>
<organism evidence="2 3">
    <name type="scientific">Cellulophaga fucicola</name>
    <dbReference type="NCBI Taxonomy" id="76595"/>
    <lineage>
        <taxon>Bacteria</taxon>
        <taxon>Pseudomonadati</taxon>
        <taxon>Bacteroidota</taxon>
        <taxon>Flavobacteriia</taxon>
        <taxon>Flavobacteriales</taxon>
        <taxon>Flavobacteriaceae</taxon>
        <taxon>Cellulophaga</taxon>
    </lineage>
</organism>
<evidence type="ECO:0000313" key="2">
    <source>
        <dbReference type="EMBL" id="SFW60381.1"/>
    </source>
</evidence>
<keyword evidence="3" id="KW-1185">Reference proteome</keyword>
<dbReference type="Gene3D" id="2.180.10.10">
    <property type="entry name" value="RHS repeat-associated core"/>
    <property type="match status" value="1"/>
</dbReference>
<proteinExistence type="predicted"/>